<proteinExistence type="predicted"/>
<dbReference type="AlphaFoldDB" id="A0AAE0P1X7"/>
<feature type="compositionally biased region" description="Polar residues" evidence="1">
    <location>
        <begin position="127"/>
        <end position="137"/>
    </location>
</feature>
<accession>A0AAE0P1X7</accession>
<dbReference type="Proteomes" id="UP001281003">
    <property type="component" value="Unassembled WGS sequence"/>
</dbReference>
<reference evidence="2" key="2">
    <citation type="submission" date="2023-07" db="EMBL/GenBank/DDBJ databases">
        <authorList>
            <consortium name="Lawrence Berkeley National Laboratory"/>
            <person name="Haridas S."/>
            <person name="Hensen N."/>
            <person name="Bonometti L."/>
            <person name="Westerberg I."/>
            <person name="Brannstrom I.O."/>
            <person name="Guillou S."/>
            <person name="Cros-Aarteil S."/>
            <person name="Calhoun S."/>
            <person name="Kuo A."/>
            <person name="Mondo S."/>
            <person name="Pangilinan J."/>
            <person name="Riley R."/>
            <person name="LaButti K."/>
            <person name="Andreopoulos B."/>
            <person name="Lipzen A."/>
            <person name="Chen C."/>
            <person name="Yanf M."/>
            <person name="Daum C."/>
            <person name="Ng V."/>
            <person name="Clum A."/>
            <person name="Steindorff A."/>
            <person name="Ohm R."/>
            <person name="Martin F."/>
            <person name="Silar P."/>
            <person name="Natvig D."/>
            <person name="Lalanne C."/>
            <person name="Gautier V."/>
            <person name="Ament-velasquez S.L."/>
            <person name="Kruys A."/>
            <person name="Hutchinson M.I."/>
            <person name="Powell A.J."/>
            <person name="Barry K."/>
            <person name="Miller A.N."/>
            <person name="Grigoriev I.V."/>
            <person name="Debuchy R."/>
            <person name="Gladieux P."/>
            <person name="Thoren M.H."/>
            <person name="Johannesson H."/>
        </authorList>
    </citation>
    <scope>NUCLEOTIDE SEQUENCE</scope>
    <source>
        <strain evidence="2">FGSC 1904</strain>
    </source>
</reference>
<evidence type="ECO:0000313" key="3">
    <source>
        <dbReference type="Proteomes" id="UP001281003"/>
    </source>
</evidence>
<keyword evidence="3" id="KW-1185">Reference proteome</keyword>
<reference evidence="2" key="1">
    <citation type="journal article" date="2023" name="Mol. Phylogenet. Evol.">
        <title>Genome-scale phylogeny and comparative genomics of the fungal order Sordariales.</title>
        <authorList>
            <person name="Hensen N."/>
            <person name="Bonometti L."/>
            <person name="Westerberg I."/>
            <person name="Brannstrom I.O."/>
            <person name="Guillou S."/>
            <person name="Cros-Aarteil S."/>
            <person name="Calhoun S."/>
            <person name="Haridas S."/>
            <person name="Kuo A."/>
            <person name="Mondo S."/>
            <person name="Pangilinan J."/>
            <person name="Riley R."/>
            <person name="LaButti K."/>
            <person name="Andreopoulos B."/>
            <person name="Lipzen A."/>
            <person name="Chen C."/>
            <person name="Yan M."/>
            <person name="Daum C."/>
            <person name="Ng V."/>
            <person name="Clum A."/>
            <person name="Steindorff A."/>
            <person name="Ohm R.A."/>
            <person name="Martin F."/>
            <person name="Silar P."/>
            <person name="Natvig D.O."/>
            <person name="Lalanne C."/>
            <person name="Gautier V."/>
            <person name="Ament-Velasquez S.L."/>
            <person name="Kruys A."/>
            <person name="Hutchinson M.I."/>
            <person name="Powell A.J."/>
            <person name="Barry K."/>
            <person name="Miller A.N."/>
            <person name="Grigoriev I.V."/>
            <person name="Debuchy R."/>
            <person name="Gladieux P."/>
            <person name="Hiltunen Thoren M."/>
            <person name="Johannesson H."/>
        </authorList>
    </citation>
    <scope>NUCLEOTIDE SEQUENCE</scope>
    <source>
        <strain evidence="2">FGSC 1904</strain>
    </source>
</reference>
<dbReference type="EMBL" id="JAUTDP010000012">
    <property type="protein sequence ID" value="KAK3391904.1"/>
    <property type="molecule type" value="Genomic_DNA"/>
</dbReference>
<protein>
    <submittedName>
        <fullName evidence="2">Uncharacterized protein</fullName>
    </submittedName>
</protein>
<evidence type="ECO:0000256" key="1">
    <source>
        <dbReference type="SAM" id="MobiDB-lite"/>
    </source>
</evidence>
<gene>
    <name evidence="2" type="ORF">B0T20DRAFT_488966</name>
</gene>
<comment type="caution">
    <text evidence="2">The sequence shown here is derived from an EMBL/GenBank/DDBJ whole genome shotgun (WGS) entry which is preliminary data.</text>
</comment>
<feature type="compositionally biased region" description="Polar residues" evidence="1">
    <location>
        <begin position="27"/>
        <end position="42"/>
    </location>
</feature>
<organism evidence="2 3">
    <name type="scientific">Sordaria brevicollis</name>
    <dbReference type="NCBI Taxonomy" id="83679"/>
    <lineage>
        <taxon>Eukaryota</taxon>
        <taxon>Fungi</taxon>
        <taxon>Dikarya</taxon>
        <taxon>Ascomycota</taxon>
        <taxon>Pezizomycotina</taxon>
        <taxon>Sordariomycetes</taxon>
        <taxon>Sordariomycetidae</taxon>
        <taxon>Sordariales</taxon>
        <taxon>Sordariaceae</taxon>
        <taxon>Sordaria</taxon>
    </lineage>
</organism>
<sequence length="294" mass="33370">MSRPRPPPLQLIHDLPPTPPSSPDKPQLSTPPAQKTSWTPTKSVRFAPPTPLPQAHHKTKTSQSQTASIFHTYYHRNPKPERKPKRISTKACNASVNRLTDKYYTLYQSLYDLELFSHPMDDIDPTQPVTKTNTSGLTAPPPSPVSISTVKDQNRQTQTQPPRPRDVDKKIMQAMREHAHFSIYKPLTDVAPLLTLPFFPSQEKENEVRRVIKRAKREMKVLEEWVKSEQISKPRVLRNWTLELRPKKKLGMEIIQDGVVRMSLEETPGSSYLSFPGFEADGLLSAKGSVGKVN</sequence>
<feature type="region of interest" description="Disordered" evidence="1">
    <location>
        <begin position="124"/>
        <end position="167"/>
    </location>
</feature>
<feature type="region of interest" description="Disordered" evidence="1">
    <location>
        <begin position="1"/>
        <end position="66"/>
    </location>
</feature>
<name>A0AAE0P1X7_SORBR</name>
<evidence type="ECO:0000313" key="2">
    <source>
        <dbReference type="EMBL" id="KAK3391904.1"/>
    </source>
</evidence>